<protein>
    <recommendedName>
        <fullName evidence="4">Putative HNH nuclease YajD</fullName>
    </recommendedName>
</protein>
<dbReference type="InterPro" id="IPR003615">
    <property type="entry name" value="HNH_nuc"/>
</dbReference>
<evidence type="ECO:0000256" key="1">
    <source>
        <dbReference type="ARBA" id="ARBA00022722"/>
    </source>
</evidence>
<dbReference type="EMBL" id="CP003639">
    <property type="protein sequence ID" value="AFM40315.1"/>
    <property type="molecule type" value="Genomic_DNA"/>
</dbReference>
<keyword evidence="6" id="KW-0255">Endonuclease</keyword>
<dbReference type="GO" id="GO:0003676">
    <property type="term" value="F:nucleic acid binding"/>
    <property type="evidence" value="ECO:0007669"/>
    <property type="project" value="InterPro"/>
</dbReference>
<dbReference type="Pfam" id="PF01844">
    <property type="entry name" value="HNH"/>
    <property type="match status" value="1"/>
</dbReference>
<dbReference type="GO" id="GO:0005829">
    <property type="term" value="C:cytosol"/>
    <property type="evidence" value="ECO:0007669"/>
    <property type="project" value="TreeGrafter"/>
</dbReference>
<dbReference type="eggNOG" id="COG1403">
    <property type="taxonomic scope" value="Bacteria"/>
</dbReference>
<evidence type="ECO:0000313" key="6">
    <source>
        <dbReference type="EMBL" id="AFM40315.1"/>
    </source>
</evidence>
<comment type="similarity">
    <text evidence="3">Belongs to the HNH nuclease family.</text>
</comment>
<dbReference type="HOGENOM" id="CLU_108879_4_0_9"/>
<evidence type="ECO:0000259" key="5">
    <source>
        <dbReference type="SMART" id="SM00507"/>
    </source>
</evidence>
<feature type="domain" description="HNH nuclease" evidence="5">
    <location>
        <begin position="51"/>
        <end position="107"/>
    </location>
</feature>
<dbReference type="SMART" id="SM00507">
    <property type="entry name" value="HNHc"/>
    <property type="match status" value="1"/>
</dbReference>
<dbReference type="GO" id="GO:0016787">
    <property type="term" value="F:hydrolase activity"/>
    <property type="evidence" value="ECO:0007669"/>
    <property type="project" value="UniProtKB-KW"/>
</dbReference>
<dbReference type="STRING" id="646529.Desaci_1289"/>
<organism evidence="6 7">
    <name type="scientific">Desulfosporosinus acidiphilus (strain DSM 22704 / JCM 16185 / SJ4)</name>
    <dbReference type="NCBI Taxonomy" id="646529"/>
    <lineage>
        <taxon>Bacteria</taxon>
        <taxon>Bacillati</taxon>
        <taxon>Bacillota</taxon>
        <taxon>Clostridia</taxon>
        <taxon>Eubacteriales</taxon>
        <taxon>Desulfitobacteriaceae</taxon>
        <taxon>Desulfosporosinus</taxon>
    </lineage>
</organism>
<evidence type="ECO:0000256" key="4">
    <source>
        <dbReference type="ARBA" id="ARBA00040194"/>
    </source>
</evidence>
<dbReference type="CDD" id="cd00085">
    <property type="entry name" value="HNHc"/>
    <property type="match status" value="1"/>
</dbReference>
<dbReference type="PANTHER" id="PTHR41286">
    <property type="entry name" value="HNH NUCLEASE YAJD-RELATED"/>
    <property type="match status" value="1"/>
</dbReference>
<dbReference type="Proteomes" id="UP000002892">
    <property type="component" value="Chromosome"/>
</dbReference>
<gene>
    <name evidence="6" type="ordered locus">Desaci_1289</name>
</gene>
<dbReference type="OrthoDB" id="9779761at2"/>
<dbReference type="PANTHER" id="PTHR41286:SF1">
    <property type="entry name" value="HNH NUCLEASE YAJD-RELATED"/>
    <property type="match status" value="1"/>
</dbReference>
<reference evidence="6 7" key="1">
    <citation type="journal article" date="2012" name="J. Bacteriol.">
        <title>Complete genome sequences of Desulfosporosinus orientis DSM765T, Desulfosporosinus youngiae DSM17734T, Desulfosporosinus meridiei DSM13257T, and Desulfosporosinus acidiphilus DSM22704T.</title>
        <authorList>
            <person name="Pester M."/>
            <person name="Brambilla E."/>
            <person name="Alazard D."/>
            <person name="Rattei T."/>
            <person name="Weinmaier T."/>
            <person name="Han J."/>
            <person name="Lucas S."/>
            <person name="Lapidus A."/>
            <person name="Cheng J.F."/>
            <person name="Goodwin L."/>
            <person name="Pitluck S."/>
            <person name="Peters L."/>
            <person name="Ovchinnikova G."/>
            <person name="Teshima H."/>
            <person name="Detter J.C."/>
            <person name="Han C.S."/>
            <person name="Tapia R."/>
            <person name="Land M.L."/>
            <person name="Hauser L."/>
            <person name="Kyrpides N.C."/>
            <person name="Ivanova N.N."/>
            <person name="Pagani I."/>
            <person name="Huntmann M."/>
            <person name="Wei C.L."/>
            <person name="Davenport K.W."/>
            <person name="Daligault H."/>
            <person name="Chain P.S."/>
            <person name="Chen A."/>
            <person name="Mavromatis K."/>
            <person name="Markowitz V."/>
            <person name="Szeto E."/>
            <person name="Mikhailova N."/>
            <person name="Pati A."/>
            <person name="Wagner M."/>
            <person name="Woyke T."/>
            <person name="Ollivier B."/>
            <person name="Klenk H.P."/>
            <person name="Spring S."/>
            <person name="Loy A."/>
        </authorList>
    </citation>
    <scope>NUCLEOTIDE SEQUENCE [LARGE SCALE GENOMIC DNA]</scope>
    <source>
        <strain evidence="7">DSM 22704 / JCM 16185 / SJ4</strain>
    </source>
</reference>
<dbReference type="Gene3D" id="1.10.30.50">
    <property type="match status" value="1"/>
</dbReference>
<proteinExistence type="inferred from homology"/>
<dbReference type="AlphaFoldDB" id="I4D3E1"/>
<dbReference type="GO" id="GO:0008270">
    <property type="term" value="F:zinc ion binding"/>
    <property type="evidence" value="ECO:0007669"/>
    <property type="project" value="InterPro"/>
</dbReference>
<sequence>MPTKPKRPCSYPGCPWLTAGRYCEQHQKQVSKEYDLRRGSAASRGYDSRWATTRKRYLREHSLCVECLKTGKLTPANVVDHVIPHKGDMVKFWDESNWQSLCKRCHDRKTAKEDGRWG</sequence>
<evidence type="ECO:0000256" key="2">
    <source>
        <dbReference type="ARBA" id="ARBA00022801"/>
    </source>
</evidence>
<dbReference type="KEGG" id="dai:Desaci_1289"/>
<keyword evidence="1" id="KW-0540">Nuclease</keyword>
<dbReference type="InterPro" id="IPR002711">
    <property type="entry name" value="HNH"/>
</dbReference>
<evidence type="ECO:0000313" key="7">
    <source>
        <dbReference type="Proteomes" id="UP000002892"/>
    </source>
</evidence>
<accession>I4D3E1</accession>
<keyword evidence="7" id="KW-1185">Reference proteome</keyword>
<dbReference type="GO" id="GO:0004519">
    <property type="term" value="F:endonuclease activity"/>
    <property type="evidence" value="ECO:0007669"/>
    <property type="project" value="UniProtKB-KW"/>
</dbReference>
<dbReference type="RefSeq" id="WP_014826322.1">
    <property type="nucleotide sequence ID" value="NC_018068.1"/>
</dbReference>
<evidence type="ECO:0000256" key="3">
    <source>
        <dbReference type="ARBA" id="ARBA00038412"/>
    </source>
</evidence>
<name>I4D3E1_DESAJ</name>
<keyword evidence="2" id="KW-0378">Hydrolase</keyword>